<comment type="caution">
    <text evidence="1">The sequence shown here is derived from an EMBL/GenBank/DDBJ whole genome shotgun (WGS) entry which is preliminary data.</text>
</comment>
<sequence length="118" mass="12971">MTVEASIFALLSPLVGARVFPDEAPFDTPRPYVIYQQIGGLVIRPLAKEVPNKQNGFFQVAVWSDRRAEADALALQIEAAFITATAFDAKPMAGPTSASDADLKRYGKHQDFSIWSDR</sequence>
<dbReference type="Proteomes" id="UP001386437">
    <property type="component" value="Unassembled WGS sequence"/>
</dbReference>
<gene>
    <name evidence="1" type="ORF">H3V53_13785</name>
</gene>
<organism evidence="1 2">
    <name type="scientific">Paraburkholderia bengalensis</name>
    <dbReference type="NCBI Taxonomy" id="2747562"/>
    <lineage>
        <taxon>Bacteria</taxon>
        <taxon>Pseudomonadati</taxon>
        <taxon>Pseudomonadota</taxon>
        <taxon>Betaproteobacteria</taxon>
        <taxon>Burkholderiales</taxon>
        <taxon>Burkholderiaceae</taxon>
        <taxon>Paraburkholderia</taxon>
    </lineage>
</organism>
<evidence type="ECO:0000313" key="1">
    <source>
        <dbReference type="EMBL" id="MEI5998236.1"/>
    </source>
</evidence>
<reference evidence="1 2" key="1">
    <citation type="journal article" date="2022" name="Arch. Microbiol.">
        <title>Paraburkholderia bengalensis sp. nov. isolated from roots of Oryza sativa, IR64.</title>
        <authorList>
            <person name="Nag P."/>
            <person name="Mondal N."/>
            <person name="Sarkar J."/>
            <person name="Das S."/>
        </authorList>
    </citation>
    <scope>NUCLEOTIDE SEQUENCE [LARGE SCALE GENOMIC DNA]</scope>
    <source>
        <strain evidence="1 2">IR64_4_BI</strain>
    </source>
</reference>
<dbReference type="InterPro" id="IPR021508">
    <property type="entry name" value="Gp17-like"/>
</dbReference>
<dbReference type="RefSeq" id="WP_336598415.1">
    <property type="nucleotide sequence ID" value="NZ_JACFYJ010000019.1"/>
</dbReference>
<evidence type="ECO:0000313" key="2">
    <source>
        <dbReference type="Proteomes" id="UP001386437"/>
    </source>
</evidence>
<name>A0ABU8IRT5_9BURK</name>
<dbReference type="EMBL" id="JACFYJ010000019">
    <property type="protein sequence ID" value="MEI5998236.1"/>
    <property type="molecule type" value="Genomic_DNA"/>
</dbReference>
<keyword evidence="2" id="KW-1185">Reference proteome</keyword>
<dbReference type="Pfam" id="PF11367">
    <property type="entry name" value="Tail_completion_gp17"/>
    <property type="match status" value="1"/>
</dbReference>
<proteinExistence type="predicted"/>
<protein>
    <submittedName>
        <fullName evidence="1">DUF3168 domain-containing protein</fullName>
    </submittedName>
</protein>
<accession>A0ABU8IRT5</accession>